<evidence type="ECO:0000256" key="2">
    <source>
        <dbReference type="SAM" id="Phobius"/>
    </source>
</evidence>
<evidence type="ECO:0000259" key="3">
    <source>
        <dbReference type="Pfam" id="PF13786"/>
    </source>
</evidence>
<feature type="domain" description="DUF4179" evidence="3">
    <location>
        <begin position="43"/>
        <end position="135"/>
    </location>
</feature>
<evidence type="ECO:0000313" key="4">
    <source>
        <dbReference type="EMBL" id="MBD1373223.1"/>
    </source>
</evidence>
<feature type="transmembrane region" description="Helical" evidence="2">
    <location>
        <begin position="47"/>
        <end position="67"/>
    </location>
</feature>
<proteinExistence type="predicted"/>
<dbReference type="Gene3D" id="2.60.40.1630">
    <property type="entry name" value="bacillus anthracis domain"/>
    <property type="match status" value="1"/>
</dbReference>
<protein>
    <submittedName>
        <fullName evidence="4">DUF4179 domain-containing protein</fullName>
    </submittedName>
</protein>
<reference evidence="5" key="1">
    <citation type="submission" date="2022-10" db="EMBL/GenBank/DDBJ databases">
        <title>A novel bacterium of genus Hazenella, isolated from South China Sea.</title>
        <authorList>
            <person name="Huang H."/>
            <person name="Mo K."/>
            <person name="Hu Y."/>
        </authorList>
    </citation>
    <scope>NUCLEOTIDE SEQUENCE [LARGE SCALE GENOMIC DNA]</scope>
    <source>
        <strain evidence="5">IB182357</strain>
    </source>
</reference>
<dbReference type="RefSeq" id="WP_191142381.1">
    <property type="nucleotide sequence ID" value="NZ_JACXAH010000020.1"/>
</dbReference>
<dbReference type="InterPro" id="IPR025436">
    <property type="entry name" value="DUF4179"/>
</dbReference>
<keyword evidence="2" id="KW-1133">Transmembrane helix</keyword>
<evidence type="ECO:0000313" key="5">
    <source>
        <dbReference type="Proteomes" id="UP000661691"/>
    </source>
</evidence>
<keyword evidence="2" id="KW-0472">Membrane</keyword>
<dbReference type="EMBL" id="JACXAH010000020">
    <property type="protein sequence ID" value="MBD1373223.1"/>
    <property type="molecule type" value="Genomic_DNA"/>
</dbReference>
<organism evidence="4 5">
    <name type="scientific">Polycladospora coralii</name>
    <dbReference type="NCBI Taxonomy" id="2771432"/>
    <lineage>
        <taxon>Bacteria</taxon>
        <taxon>Bacillati</taxon>
        <taxon>Bacillota</taxon>
        <taxon>Bacilli</taxon>
        <taxon>Bacillales</taxon>
        <taxon>Thermoactinomycetaceae</taxon>
        <taxon>Polycladospora</taxon>
    </lineage>
</organism>
<dbReference type="Proteomes" id="UP000661691">
    <property type="component" value="Unassembled WGS sequence"/>
</dbReference>
<sequence length="347" mass="39420">MLKEEKHIKNLFRETVNVHPPDTLHQKIRRRILHDTHFYKEKRRKRIAMYIVSSVAAIILFLGGSFFSPTMAEVLQKLPFIGFIYEGFQSDIGLDKAKQLGLTQEYQKTVLSNDIEVTLTSAYYDGSNLSIAYTLYNHGPTNLERKSDQWDERFMLIGSNTEETDFLFNDSNVRGGFDEKYKKKGPRQYEGNLYIYPMAFPKEDQFDVEVSVSEIRGIKGDWKLRIPVTKEKVKEKGMVQTFTPSFKKEAFGGEICIKSVNFSPTGIELITETTMKKGSATLLFSILEVGADEGVAGGKKDIGNGQELTTSRSSFPPMKEIPDQITIKAYSPDDSSKEVTFKVPLKK</sequence>
<dbReference type="AlphaFoldDB" id="A0A926NB20"/>
<dbReference type="Pfam" id="PF13786">
    <property type="entry name" value="DUF4179"/>
    <property type="match status" value="1"/>
</dbReference>
<keyword evidence="5" id="KW-1185">Reference proteome</keyword>
<keyword evidence="2" id="KW-0812">Transmembrane</keyword>
<evidence type="ECO:0000256" key="1">
    <source>
        <dbReference type="SAM" id="MobiDB-lite"/>
    </source>
</evidence>
<comment type="caution">
    <text evidence="4">The sequence shown here is derived from an EMBL/GenBank/DDBJ whole genome shotgun (WGS) entry which is preliminary data.</text>
</comment>
<feature type="region of interest" description="Disordered" evidence="1">
    <location>
        <begin position="298"/>
        <end position="319"/>
    </location>
</feature>
<name>A0A926NB20_9BACL</name>
<accession>A0A926NB20</accession>
<gene>
    <name evidence="4" type="ORF">IC620_12780</name>
</gene>